<evidence type="ECO:0000256" key="3">
    <source>
        <dbReference type="ARBA" id="ARBA00022692"/>
    </source>
</evidence>
<name>A0A835PR56_VANPL</name>
<keyword evidence="3" id="KW-0812">Transmembrane</keyword>
<evidence type="ECO:0000256" key="11">
    <source>
        <dbReference type="ARBA" id="ARBA00049170"/>
    </source>
</evidence>
<accession>A0A835PR56</accession>
<dbReference type="GO" id="GO:0005506">
    <property type="term" value="F:iron ion binding"/>
    <property type="evidence" value="ECO:0007669"/>
    <property type="project" value="InterPro"/>
</dbReference>
<dbReference type="GO" id="GO:0020037">
    <property type="term" value="F:heme binding"/>
    <property type="evidence" value="ECO:0007669"/>
    <property type="project" value="InterPro"/>
</dbReference>
<evidence type="ECO:0000256" key="5">
    <source>
        <dbReference type="ARBA" id="ARBA00022989"/>
    </source>
</evidence>
<dbReference type="Proteomes" id="UP000636800">
    <property type="component" value="Chromosome 12"/>
</dbReference>
<dbReference type="InterPro" id="IPR036396">
    <property type="entry name" value="Cyt_P450_sf"/>
</dbReference>
<evidence type="ECO:0000256" key="4">
    <source>
        <dbReference type="ARBA" id="ARBA00022723"/>
    </source>
</evidence>
<dbReference type="PANTHER" id="PTHR24296">
    <property type="entry name" value="CYTOCHROME P450"/>
    <property type="match status" value="1"/>
</dbReference>
<dbReference type="OrthoDB" id="2219495at2759"/>
<proteinExistence type="inferred from homology"/>
<evidence type="ECO:0000256" key="8">
    <source>
        <dbReference type="ARBA" id="ARBA00023136"/>
    </source>
</evidence>
<dbReference type="EC" id="1.14.19.50" evidence="9"/>
<dbReference type="EMBL" id="JADCNL010000012">
    <property type="protein sequence ID" value="KAG0457095.1"/>
    <property type="molecule type" value="Genomic_DNA"/>
</dbReference>
<comment type="catalytic activity">
    <reaction evidence="10">
        <text>4'-O-methylnorbelladine + reduced [NADPH--hemoprotein reductase] + O2 = (10bS,4aR)-noroxomaritidine + oxidized [NADPH--hemoprotein reductase] + 2 H2O + H(+)</text>
        <dbReference type="Rhea" id="RHEA:51264"/>
        <dbReference type="Rhea" id="RHEA-COMP:11964"/>
        <dbReference type="Rhea" id="RHEA-COMP:11965"/>
        <dbReference type="ChEBI" id="CHEBI:15377"/>
        <dbReference type="ChEBI" id="CHEBI:15378"/>
        <dbReference type="ChEBI" id="CHEBI:15379"/>
        <dbReference type="ChEBI" id="CHEBI:57618"/>
        <dbReference type="ChEBI" id="CHEBI:58210"/>
        <dbReference type="ChEBI" id="CHEBI:133993"/>
        <dbReference type="ChEBI" id="CHEBI:133996"/>
        <dbReference type="EC" id="1.14.19.50"/>
    </reaction>
</comment>
<dbReference type="Gene3D" id="1.10.630.10">
    <property type="entry name" value="Cytochrome P450"/>
    <property type="match status" value="1"/>
</dbReference>
<comment type="catalytic activity">
    <reaction evidence="11">
        <text>4'-O-methylnorbelladine + reduced [NADPH--hemoprotein reductase] + O2 = (10bR,4aS)-noroxomaritidine + oxidized [NADPH--hemoprotein reductase] + 2 H2O + H(+)</text>
        <dbReference type="Rhea" id="RHEA:51260"/>
        <dbReference type="Rhea" id="RHEA-COMP:11964"/>
        <dbReference type="Rhea" id="RHEA-COMP:11965"/>
        <dbReference type="ChEBI" id="CHEBI:15377"/>
        <dbReference type="ChEBI" id="CHEBI:15378"/>
        <dbReference type="ChEBI" id="CHEBI:15379"/>
        <dbReference type="ChEBI" id="CHEBI:57618"/>
        <dbReference type="ChEBI" id="CHEBI:58210"/>
        <dbReference type="ChEBI" id="CHEBI:133993"/>
        <dbReference type="ChEBI" id="CHEBI:133995"/>
        <dbReference type="EC" id="1.14.19.50"/>
    </reaction>
</comment>
<keyword evidence="7" id="KW-0408">Iron</keyword>
<dbReference type="AlphaFoldDB" id="A0A835PR56"/>
<evidence type="ECO:0000256" key="7">
    <source>
        <dbReference type="ARBA" id="ARBA00023004"/>
    </source>
</evidence>
<evidence type="ECO:0000256" key="1">
    <source>
        <dbReference type="ARBA" id="ARBA00004167"/>
    </source>
</evidence>
<keyword evidence="5" id="KW-1133">Transmembrane helix</keyword>
<evidence type="ECO:0000313" key="13">
    <source>
        <dbReference type="Proteomes" id="UP000636800"/>
    </source>
</evidence>
<comment type="caution">
    <text evidence="12">The sequence shown here is derived from an EMBL/GenBank/DDBJ whole genome shotgun (WGS) entry which is preliminary data.</text>
</comment>
<evidence type="ECO:0000256" key="10">
    <source>
        <dbReference type="ARBA" id="ARBA00048529"/>
    </source>
</evidence>
<keyword evidence="6" id="KW-0560">Oxidoreductase</keyword>
<dbReference type="InterPro" id="IPR001128">
    <property type="entry name" value="Cyt_P450"/>
</dbReference>
<sequence>MHYLHAALSETLRLYPAVPLDAKHCMSDDTLPDGFEVKKGDLVSYQPFAMGRMKFLWGEDAEEFRPERWLNEGGNFEPVSPFKFTASRQMKIIAAMLLYFFKFESSAHGSVNYRSMLTLQIDGGLCIRAMHR</sequence>
<evidence type="ECO:0000256" key="6">
    <source>
        <dbReference type="ARBA" id="ARBA00023002"/>
    </source>
</evidence>
<protein>
    <recommendedName>
        <fullName evidence="9">noroxomaritidine synthase</fullName>
        <ecNumber evidence="9">1.14.19.50</ecNumber>
    </recommendedName>
</protein>
<dbReference type="SUPFAM" id="SSF48264">
    <property type="entry name" value="Cytochrome P450"/>
    <property type="match status" value="1"/>
</dbReference>
<keyword evidence="13" id="KW-1185">Reference proteome</keyword>
<keyword evidence="8" id="KW-0472">Membrane</keyword>
<comment type="subcellular location">
    <subcellularLocation>
        <location evidence="1">Membrane</location>
        <topology evidence="1">Single-pass membrane protein</topology>
    </subcellularLocation>
</comment>
<dbReference type="Pfam" id="PF00067">
    <property type="entry name" value="p450"/>
    <property type="match status" value="1"/>
</dbReference>
<dbReference type="GO" id="GO:0016020">
    <property type="term" value="C:membrane"/>
    <property type="evidence" value="ECO:0007669"/>
    <property type="project" value="UniProtKB-SubCell"/>
</dbReference>
<evidence type="ECO:0000313" key="12">
    <source>
        <dbReference type="EMBL" id="KAG0457095.1"/>
    </source>
</evidence>
<keyword evidence="4" id="KW-0479">Metal-binding</keyword>
<comment type="similarity">
    <text evidence="2">Belongs to the cytochrome P450 family.</text>
</comment>
<gene>
    <name evidence="12" type="ORF">HPP92_022252</name>
</gene>
<dbReference type="GO" id="GO:0016705">
    <property type="term" value="F:oxidoreductase activity, acting on paired donors, with incorporation or reduction of molecular oxygen"/>
    <property type="evidence" value="ECO:0007669"/>
    <property type="project" value="InterPro"/>
</dbReference>
<dbReference type="GO" id="GO:0004497">
    <property type="term" value="F:monooxygenase activity"/>
    <property type="evidence" value="ECO:0007669"/>
    <property type="project" value="InterPro"/>
</dbReference>
<evidence type="ECO:0000256" key="2">
    <source>
        <dbReference type="ARBA" id="ARBA00010617"/>
    </source>
</evidence>
<reference evidence="12 13" key="1">
    <citation type="journal article" date="2020" name="Nat. Food">
        <title>A phased Vanilla planifolia genome enables genetic improvement of flavour and production.</title>
        <authorList>
            <person name="Hasing T."/>
            <person name="Tang H."/>
            <person name="Brym M."/>
            <person name="Khazi F."/>
            <person name="Huang T."/>
            <person name="Chambers A.H."/>
        </authorList>
    </citation>
    <scope>NUCLEOTIDE SEQUENCE [LARGE SCALE GENOMIC DNA]</scope>
    <source>
        <tissue evidence="12">Leaf</tissue>
    </source>
</reference>
<organism evidence="12 13">
    <name type="scientific">Vanilla planifolia</name>
    <name type="common">Vanilla</name>
    <dbReference type="NCBI Taxonomy" id="51239"/>
    <lineage>
        <taxon>Eukaryota</taxon>
        <taxon>Viridiplantae</taxon>
        <taxon>Streptophyta</taxon>
        <taxon>Embryophyta</taxon>
        <taxon>Tracheophyta</taxon>
        <taxon>Spermatophyta</taxon>
        <taxon>Magnoliopsida</taxon>
        <taxon>Liliopsida</taxon>
        <taxon>Asparagales</taxon>
        <taxon>Orchidaceae</taxon>
        <taxon>Vanilloideae</taxon>
        <taxon>Vanilleae</taxon>
        <taxon>Vanilla</taxon>
    </lineage>
</organism>
<evidence type="ECO:0000256" key="9">
    <source>
        <dbReference type="ARBA" id="ARBA00039071"/>
    </source>
</evidence>